<evidence type="ECO:0008006" key="4">
    <source>
        <dbReference type="Google" id="ProtNLM"/>
    </source>
</evidence>
<proteinExistence type="predicted"/>
<organism evidence="2 3">
    <name type="scientific">Streptomyces caniscabiei</name>
    <dbReference type="NCBI Taxonomy" id="2746961"/>
    <lineage>
        <taxon>Bacteria</taxon>
        <taxon>Bacillati</taxon>
        <taxon>Actinomycetota</taxon>
        <taxon>Actinomycetes</taxon>
        <taxon>Kitasatosporales</taxon>
        <taxon>Streptomycetaceae</taxon>
        <taxon>Streptomyces</taxon>
    </lineage>
</organism>
<keyword evidence="3" id="KW-1185">Reference proteome</keyword>
<reference evidence="2 3" key="1">
    <citation type="journal article" date="2023" name="Microb. Genom.">
        <title>Mesoterricola silvestris gen. nov., sp. nov., Mesoterricola sediminis sp. nov., Geothrix oryzae sp. nov., Geothrix edaphica sp. nov., Geothrix rubra sp. nov., and Geothrix limicola sp. nov., six novel members of Acidobacteriota isolated from soils.</title>
        <authorList>
            <person name="Weisberg A.J."/>
            <person name="Pearce E."/>
            <person name="Kramer C.G."/>
            <person name="Chang J.H."/>
            <person name="Clarke C.R."/>
        </authorList>
    </citation>
    <scope>NUCLEOTIDE SEQUENCE [LARGE SCALE GENOMIC DNA]</scope>
    <source>
        <strain evidence="2 3">NE20-4-1</strain>
    </source>
</reference>
<keyword evidence="1" id="KW-1133">Transmembrane helix</keyword>
<feature type="transmembrane region" description="Helical" evidence="1">
    <location>
        <begin position="6"/>
        <end position="28"/>
    </location>
</feature>
<sequence length="66" mass="7239">MSQADIARLLIPAMFALSALGALAMAWWEKRHPSRFEPVDEEGAEGDGVGRRAVEQAARINALHRP</sequence>
<name>A0ABU4MYP9_9ACTN</name>
<dbReference type="EMBL" id="JARAWJ010000039">
    <property type="protein sequence ID" value="MDX3042616.1"/>
    <property type="molecule type" value="Genomic_DNA"/>
</dbReference>
<dbReference type="Proteomes" id="UP001282474">
    <property type="component" value="Unassembled WGS sequence"/>
</dbReference>
<accession>A0ABU4MYP9</accession>
<evidence type="ECO:0000313" key="3">
    <source>
        <dbReference type="Proteomes" id="UP001282474"/>
    </source>
</evidence>
<protein>
    <recommendedName>
        <fullName evidence="4">Secreted protein</fullName>
    </recommendedName>
</protein>
<gene>
    <name evidence="2" type="ORF">PV383_36350</name>
</gene>
<evidence type="ECO:0000313" key="2">
    <source>
        <dbReference type="EMBL" id="MDX3042616.1"/>
    </source>
</evidence>
<dbReference type="RefSeq" id="WP_193382918.1">
    <property type="nucleotide sequence ID" value="NZ_JABXWI010000031.1"/>
</dbReference>
<evidence type="ECO:0000256" key="1">
    <source>
        <dbReference type="SAM" id="Phobius"/>
    </source>
</evidence>
<keyword evidence="1" id="KW-0472">Membrane</keyword>
<comment type="caution">
    <text evidence="2">The sequence shown here is derived from an EMBL/GenBank/DDBJ whole genome shotgun (WGS) entry which is preliminary data.</text>
</comment>
<keyword evidence="1" id="KW-0812">Transmembrane</keyword>